<dbReference type="InterPro" id="IPR036938">
    <property type="entry name" value="PAP2/HPO_sf"/>
</dbReference>
<feature type="region of interest" description="Disordered" evidence="6">
    <location>
        <begin position="363"/>
        <end position="400"/>
    </location>
</feature>
<dbReference type="InterPro" id="IPR000326">
    <property type="entry name" value="PAP2/HPO"/>
</dbReference>
<feature type="compositionally biased region" description="Low complexity" evidence="6">
    <location>
        <begin position="385"/>
        <end position="400"/>
    </location>
</feature>
<name>A0ABD6EEN8_9BILA</name>
<proteinExistence type="inferred from homology"/>
<gene>
    <name evidence="9" type="ORF">AB6A40_005173</name>
</gene>
<dbReference type="SUPFAM" id="SSF48317">
    <property type="entry name" value="Acid phosphatase/Vanadium-dependent haloperoxidase"/>
    <property type="match status" value="1"/>
</dbReference>
<evidence type="ECO:0000256" key="2">
    <source>
        <dbReference type="ARBA" id="ARBA00008816"/>
    </source>
</evidence>
<evidence type="ECO:0000259" key="8">
    <source>
        <dbReference type="SMART" id="SM00014"/>
    </source>
</evidence>
<protein>
    <recommendedName>
        <fullName evidence="8">Phosphatidic acid phosphatase type 2/haloperoxidase domain-containing protein</fullName>
    </recommendedName>
</protein>
<evidence type="ECO:0000256" key="1">
    <source>
        <dbReference type="ARBA" id="ARBA00004141"/>
    </source>
</evidence>
<keyword evidence="5 7" id="KW-0472">Membrane</keyword>
<dbReference type="SMART" id="SM00014">
    <property type="entry name" value="acidPPc"/>
    <property type="match status" value="1"/>
</dbReference>
<keyword evidence="3 7" id="KW-0812">Transmembrane</keyword>
<feature type="transmembrane region" description="Helical" evidence="7">
    <location>
        <begin position="216"/>
        <end position="236"/>
    </location>
</feature>
<sequence length="400" mass="46395">MSIPPSRAQSEVFSASQYDGPLGRPRRRINHFLLPTFILSLIGLACLFTLWYYLSFTSLFPFHHRVFYCRDINLYYPNFRPEDFQVYISYALLYALCFLLPVLVIIIGEVLFWLFSTKPRKTVYASCGECPIHLFSRRLMRFIGVFLFGALIVQIFVYTVKLMTGYQRPYFLTLCNVNMSRCTSPMEFSPSPSPGLACNYRNPADLRYAWLSFPSLHAAFSAYSAVFISLYIYHMLLLRGAPLLRPLLIFGFLSLSLLASFARISGYKNHWMDVIVGWLFGAGTAYFLCHSLRRFSEYYYSSASTNIARNTRIVEERISPFFSWFRLPRVRAPSLKEEYIVYEEDAPQEQQLTSADIAAARHRRNNQDRTYEVTTTTESFHRTISPPQSKQQQPSGYPGY</sequence>
<dbReference type="PANTHER" id="PTHR10165:SF114">
    <property type="entry name" value="PHOSPHATIDIC ACID PHOSPHATASE TYPE 2_HALOPEROXIDASE DOMAIN-CONTAINING PROTEIN"/>
    <property type="match status" value="1"/>
</dbReference>
<keyword evidence="10" id="KW-1185">Reference proteome</keyword>
<accession>A0ABD6EEN8</accession>
<comment type="caution">
    <text evidence="9">The sequence shown here is derived from an EMBL/GenBank/DDBJ whole genome shotgun (WGS) entry which is preliminary data.</text>
</comment>
<dbReference type="AlphaFoldDB" id="A0ABD6EEN8"/>
<dbReference type="CDD" id="cd03384">
    <property type="entry name" value="PAP2_wunen"/>
    <property type="match status" value="1"/>
</dbReference>
<dbReference type="InterPro" id="IPR043216">
    <property type="entry name" value="PAP-like"/>
</dbReference>
<dbReference type="Gene3D" id="1.20.144.10">
    <property type="entry name" value="Phosphatidic acid phosphatase type 2/haloperoxidase"/>
    <property type="match status" value="1"/>
</dbReference>
<feature type="transmembrane region" description="Helical" evidence="7">
    <location>
        <begin position="270"/>
        <end position="289"/>
    </location>
</feature>
<reference evidence="9 10" key="1">
    <citation type="submission" date="2024-08" db="EMBL/GenBank/DDBJ databases">
        <title>Gnathostoma spinigerum genome.</title>
        <authorList>
            <person name="Gonzalez-Bertolin B."/>
            <person name="Monzon S."/>
            <person name="Zaballos A."/>
            <person name="Jimenez P."/>
            <person name="Dekumyoy P."/>
            <person name="Varona S."/>
            <person name="Cuesta I."/>
            <person name="Sumanam S."/>
            <person name="Adisakwattana P."/>
            <person name="Gasser R.B."/>
            <person name="Hernandez-Gonzalez A."/>
            <person name="Young N.D."/>
            <person name="Perteguer M.J."/>
        </authorList>
    </citation>
    <scope>NUCLEOTIDE SEQUENCE [LARGE SCALE GENOMIC DNA]</scope>
    <source>
        <strain evidence="9">AL3</strain>
        <tissue evidence="9">Liver</tissue>
    </source>
</reference>
<feature type="transmembrane region" description="Helical" evidence="7">
    <location>
        <begin position="32"/>
        <end position="54"/>
    </location>
</feature>
<dbReference type="Proteomes" id="UP001608902">
    <property type="component" value="Unassembled WGS sequence"/>
</dbReference>
<evidence type="ECO:0000256" key="6">
    <source>
        <dbReference type="SAM" id="MobiDB-lite"/>
    </source>
</evidence>
<feature type="transmembrane region" description="Helical" evidence="7">
    <location>
        <begin position="87"/>
        <end position="115"/>
    </location>
</feature>
<evidence type="ECO:0000256" key="5">
    <source>
        <dbReference type="ARBA" id="ARBA00023136"/>
    </source>
</evidence>
<feature type="domain" description="Phosphatidic acid phosphatase type 2/haloperoxidase" evidence="8">
    <location>
        <begin position="143"/>
        <end position="289"/>
    </location>
</feature>
<evidence type="ECO:0000256" key="7">
    <source>
        <dbReference type="SAM" id="Phobius"/>
    </source>
</evidence>
<feature type="transmembrane region" description="Helical" evidence="7">
    <location>
        <begin position="243"/>
        <end position="264"/>
    </location>
</feature>
<keyword evidence="4 7" id="KW-1133">Transmembrane helix</keyword>
<dbReference type="Pfam" id="PF01569">
    <property type="entry name" value="PAP2"/>
    <property type="match status" value="1"/>
</dbReference>
<dbReference type="PANTHER" id="PTHR10165">
    <property type="entry name" value="LIPID PHOSPHATE PHOSPHATASE"/>
    <property type="match status" value="1"/>
</dbReference>
<comment type="subcellular location">
    <subcellularLocation>
        <location evidence="1">Membrane</location>
        <topology evidence="1">Multi-pass membrane protein</topology>
    </subcellularLocation>
</comment>
<feature type="transmembrane region" description="Helical" evidence="7">
    <location>
        <begin position="142"/>
        <end position="160"/>
    </location>
</feature>
<dbReference type="EMBL" id="JBGFUD010003226">
    <property type="protein sequence ID" value="MFH4978464.1"/>
    <property type="molecule type" value="Genomic_DNA"/>
</dbReference>
<organism evidence="9 10">
    <name type="scientific">Gnathostoma spinigerum</name>
    <dbReference type="NCBI Taxonomy" id="75299"/>
    <lineage>
        <taxon>Eukaryota</taxon>
        <taxon>Metazoa</taxon>
        <taxon>Ecdysozoa</taxon>
        <taxon>Nematoda</taxon>
        <taxon>Chromadorea</taxon>
        <taxon>Rhabditida</taxon>
        <taxon>Spirurina</taxon>
        <taxon>Gnathostomatomorpha</taxon>
        <taxon>Gnathostomatoidea</taxon>
        <taxon>Gnathostomatidae</taxon>
        <taxon>Gnathostoma</taxon>
    </lineage>
</organism>
<evidence type="ECO:0000256" key="4">
    <source>
        <dbReference type="ARBA" id="ARBA00022989"/>
    </source>
</evidence>
<evidence type="ECO:0000256" key="3">
    <source>
        <dbReference type="ARBA" id="ARBA00022692"/>
    </source>
</evidence>
<evidence type="ECO:0000313" key="9">
    <source>
        <dbReference type="EMBL" id="MFH4978464.1"/>
    </source>
</evidence>
<comment type="similarity">
    <text evidence="2">Belongs to the PA-phosphatase related phosphoesterase family.</text>
</comment>
<evidence type="ECO:0000313" key="10">
    <source>
        <dbReference type="Proteomes" id="UP001608902"/>
    </source>
</evidence>
<dbReference type="GO" id="GO:0016020">
    <property type="term" value="C:membrane"/>
    <property type="evidence" value="ECO:0007669"/>
    <property type="project" value="UniProtKB-SubCell"/>
</dbReference>